<keyword evidence="2" id="KW-0808">Transferase</keyword>
<dbReference type="GO" id="GO:0016747">
    <property type="term" value="F:acyltransferase activity, transferring groups other than amino-acyl groups"/>
    <property type="evidence" value="ECO:0007669"/>
    <property type="project" value="InterPro"/>
</dbReference>
<dbReference type="SUPFAM" id="SSF55729">
    <property type="entry name" value="Acyl-CoA N-acyltransferases (Nat)"/>
    <property type="match status" value="1"/>
</dbReference>
<dbReference type="PROSITE" id="PS51186">
    <property type="entry name" value="GNAT"/>
    <property type="match status" value="1"/>
</dbReference>
<proteinExistence type="predicted"/>
<dbReference type="PANTHER" id="PTHR43451:SF1">
    <property type="entry name" value="ACETYLTRANSFERASE"/>
    <property type="match status" value="1"/>
</dbReference>
<dbReference type="PANTHER" id="PTHR43451">
    <property type="entry name" value="ACETYLTRANSFERASE (GNAT) FAMILY PROTEIN"/>
    <property type="match status" value="1"/>
</dbReference>
<dbReference type="EMBL" id="FQUV01000001">
    <property type="protein sequence ID" value="SHE47870.1"/>
    <property type="molecule type" value="Genomic_DNA"/>
</dbReference>
<dbReference type="InterPro" id="IPR016181">
    <property type="entry name" value="Acyl_CoA_acyltransferase"/>
</dbReference>
<dbReference type="Pfam" id="PF13673">
    <property type="entry name" value="Acetyltransf_10"/>
    <property type="match status" value="1"/>
</dbReference>
<dbReference type="STRING" id="1486859.SAMN05444273_101537"/>
<dbReference type="AlphaFoldDB" id="A0A1M4TTQ2"/>
<sequence>MGPRRLQNSLPCDLILRPFAKGDGAASFDVFIDAVRNGTKEHYTAEQRAAWAPVDIMPATWEDRHLATTAFVAESERQLEGFMTLTAEGVIDMAFVRPSAMGTGIAVQLYEKIEAAAHASGMTRLSTQASHLARPFFLRRGWNLLAAQTVQKRGQTLENFRMEKHLGSS</sequence>
<evidence type="ECO:0000313" key="3">
    <source>
        <dbReference type="Proteomes" id="UP000184144"/>
    </source>
</evidence>
<dbReference type="InterPro" id="IPR052564">
    <property type="entry name" value="N-acetyltrans/Recomb-assoc"/>
</dbReference>
<protein>
    <submittedName>
        <fullName evidence="2">Acetyltransferase, GNAT family</fullName>
    </submittedName>
</protein>
<dbReference type="Gene3D" id="3.40.630.30">
    <property type="match status" value="1"/>
</dbReference>
<reference evidence="3" key="1">
    <citation type="submission" date="2016-11" db="EMBL/GenBank/DDBJ databases">
        <authorList>
            <person name="Varghese N."/>
            <person name="Submissions S."/>
        </authorList>
    </citation>
    <scope>NUCLEOTIDE SEQUENCE [LARGE SCALE GENOMIC DNA]</scope>
    <source>
        <strain evidence="3">DSM 100566</strain>
    </source>
</reference>
<dbReference type="OrthoDB" id="9789081at2"/>
<organism evidence="2 3">
    <name type="scientific">Litoreibacter ascidiaceicola</name>
    <dbReference type="NCBI Taxonomy" id="1486859"/>
    <lineage>
        <taxon>Bacteria</taxon>
        <taxon>Pseudomonadati</taxon>
        <taxon>Pseudomonadota</taxon>
        <taxon>Alphaproteobacteria</taxon>
        <taxon>Rhodobacterales</taxon>
        <taxon>Roseobacteraceae</taxon>
        <taxon>Litoreibacter</taxon>
    </lineage>
</organism>
<gene>
    <name evidence="2" type="ORF">SAMN05444273_101537</name>
</gene>
<name>A0A1M4TTQ2_9RHOB</name>
<evidence type="ECO:0000259" key="1">
    <source>
        <dbReference type="PROSITE" id="PS51186"/>
    </source>
</evidence>
<dbReference type="InterPro" id="IPR000182">
    <property type="entry name" value="GNAT_dom"/>
</dbReference>
<dbReference type="CDD" id="cd04301">
    <property type="entry name" value="NAT_SF"/>
    <property type="match status" value="1"/>
</dbReference>
<dbReference type="Proteomes" id="UP000184144">
    <property type="component" value="Unassembled WGS sequence"/>
</dbReference>
<feature type="domain" description="N-acetyltransferase" evidence="1">
    <location>
        <begin position="14"/>
        <end position="167"/>
    </location>
</feature>
<evidence type="ECO:0000313" key="2">
    <source>
        <dbReference type="EMBL" id="SHE47870.1"/>
    </source>
</evidence>
<accession>A0A1M4TTQ2</accession>
<keyword evidence="3" id="KW-1185">Reference proteome</keyword>